<comment type="caution">
    <text evidence="2">The sequence shown here is derived from an EMBL/GenBank/DDBJ whole genome shotgun (WGS) entry which is preliminary data.</text>
</comment>
<organism evidence="2 3">
    <name type="scientific">Hymenochirus boettgeri</name>
    <name type="common">Congo dwarf clawed frog</name>
    <dbReference type="NCBI Taxonomy" id="247094"/>
    <lineage>
        <taxon>Eukaryota</taxon>
        <taxon>Metazoa</taxon>
        <taxon>Chordata</taxon>
        <taxon>Craniata</taxon>
        <taxon>Vertebrata</taxon>
        <taxon>Euteleostomi</taxon>
        <taxon>Amphibia</taxon>
        <taxon>Batrachia</taxon>
        <taxon>Anura</taxon>
        <taxon>Pipoidea</taxon>
        <taxon>Pipidae</taxon>
        <taxon>Pipinae</taxon>
        <taxon>Hymenochirus</taxon>
    </lineage>
</organism>
<dbReference type="Pfam" id="PF12714">
    <property type="entry name" value="TILa"/>
    <property type="match status" value="1"/>
</dbReference>
<name>A0A8T2IRK4_9PIPI</name>
<reference evidence="2" key="1">
    <citation type="thesis" date="2020" institute="ProQuest LLC" country="789 East Eisenhower Parkway, Ann Arbor, MI, USA">
        <title>Comparative Genomics and Chromosome Evolution.</title>
        <authorList>
            <person name="Mudd A.B."/>
        </authorList>
    </citation>
    <scope>NUCLEOTIDE SEQUENCE</scope>
    <source>
        <strain evidence="2">Female2</strain>
        <tissue evidence="2">Blood</tissue>
    </source>
</reference>
<feature type="domain" description="TILa" evidence="1">
    <location>
        <begin position="24"/>
        <end position="77"/>
    </location>
</feature>
<sequence length="121" mass="13993">MEGCECDEGFYREGDSCLPIEECGCSMNGSYYPQGAEVVEEGCQWKCSCLHHQQWSCEPYSCSSDRFCEMVLGVWDCYPEEYLVDNLACLYSRNIPAVCTKYRTCRLFGRRYFPLGESQDF</sequence>
<dbReference type="Proteomes" id="UP000812440">
    <property type="component" value="Chromosome 7"/>
</dbReference>
<dbReference type="InterPro" id="IPR025615">
    <property type="entry name" value="TILa_dom"/>
</dbReference>
<evidence type="ECO:0000259" key="1">
    <source>
        <dbReference type="Pfam" id="PF12714"/>
    </source>
</evidence>
<accession>A0A8T2IRK4</accession>
<gene>
    <name evidence="2" type="ORF">GDO86_012145</name>
</gene>
<evidence type="ECO:0000313" key="2">
    <source>
        <dbReference type="EMBL" id="KAG8433680.1"/>
    </source>
</evidence>
<dbReference type="PANTHER" id="PTHR46160:SF9">
    <property type="entry name" value="PROTEIN PRY2-RELATED"/>
    <property type="match status" value="1"/>
</dbReference>
<dbReference type="AlphaFoldDB" id="A0A8T2IRK4"/>
<protein>
    <recommendedName>
        <fullName evidence="1">TILa domain-containing protein</fullName>
    </recommendedName>
</protein>
<dbReference type="OrthoDB" id="6236007at2759"/>
<keyword evidence="3" id="KW-1185">Reference proteome</keyword>
<evidence type="ECO:0000313" key="3">
    <source>
        <dbReference type="Proteomes" id="UP000812440"/>
    </source>
</evidence>
<dbReference type="InterPro" id="IPR052749">
    <property type="entry name" value="Alpha-tectorin"/>
</dbReference>
<dbReference type="EMBL" id="JAACNH010000008">
    <property type="protein sequence ID" value="KAG8433680.1"/>
    <property type="molecule type" value="Genomic_DNA"/>
</dbReference>
<proteinExistence type="predicted"/>
<dbReference type="PANTHER" id="PTHR46160">
    <property type="entry name" value="ALPHA-TECTORIN-RELATED"/>
    <property type="match status" value="1"/>
</dbReference>